<evidence type="ECO:0000313" key="2">
    <source>
        <dbReference type="EMBL" id="GFY62037.1"/>
    </source>
</evidence>
<proteinExistence type="predicted"/>
<dbReference type="AlphaFoldDB" id="A0A8X6XYL5"/>
<keyword evidence="3" id="KW-1185">Reference proteome</keyword>
<reference evidence="2" key="1">
    <citation type="submission" date="2020-08" db="EMBL/GenBank/DDBJ databases">
        <title>Multicomponent nature underlies the extraordinary mechanical properties of spider dragline silk.</title>
        <authorList>
            <person name="Kono N."/>
            <person name="Nakamura H."/>
            <person name="Mori M."/>
            <person name="Yoshida Y."/>
            <person name="Ohtoshi R."/>
            <person name="Malay A.D."/>
            <person name="Moran D.A.P."/>
            <person name="Tomita M."/>
            <person name="Numata K."/>
            <person name="Arakawa K."/>
        </authorList>
    </citation>
    <scope>NUCLEOTIDE SEQUENCE</scope>
</reference>
<gene>
    <name evidence="2" type="ORF">TNIN_153931</name>
</gene>
<feature type="compositionally biased region" description="Basic and acidic residues" evidence="1">
    <location>
        <begin position="86"/>
        <end position="98"/>
    </location>
</feature>
<organism evidence="2 3">
    <name type="scientific">Trichonephila inaurata madagascariensis</name>
    <dbReference type="NCBI Taxonomy" id="2747483"/>
    <lineage>
        <taxon>Eukaryota</taxon>
        <taxon>Metazoa</taxon>
        <taxon>Ecdysozoa</taxon>
        <taxon>Arthropoda</taxon>
        <taxon>Chelicerata</taxon>
        <taxon>Arachnida</taxon>
        <taxon>Araneae</taxon>
        <taxon>Araneomorphae</taxon>
        <taxon>Entelegynae</taxon>
        <taxon>Araneoidea</taxon>
        <taxon>Nephilidae</taxon>
        <taxon>Trichonephila</taxon>
        <taxon>Trichonephila inaurata</taxon>
    </lineage>
</organism>
<dbReference type="Proteomes" id="UP000886998">
    <property type="component" value="Unassembled WGS sequence"/>
</dbReference>
<protein>
    <submittedName>
        <fullName evidence="2">Uncharacterized protein</fullName>
    </submittedName>
</protein>
<sequence>MNRTKQKQIIYSPLLGYRGLIYDTRENANFFADTLEESFKENKAPYSNTHIAKINRAVRNNSVIPPSHYHHSPPQGKSAKLSSVSKTKELQERTTSKI</sequence>
<name>A0A8X6XYL5_9ARAC</name>
<accession>A0A8X6XYL5</accession>
<dbReference type="EMBL" id="BMAV01014020">
    <property type="protein sequence ID" value="GFY62037.1"/>
    <property type="molecule type" value="Genomic_DNA"/>
</dbReference>
<feature type="region of interest" description="Disordered" evidence="1">
    <location>
        <begin position="61"/>
        <end position="98"/>
    </location>
</feature>
<evidence type="ECO:0000313" key="3">
    <source>
        <dbReference type="Proteomes" id="UP000886998"/>
    </source>
</evidence>
<evidence type="ECO:0000256" key="1">
    <source>
        <dbReference type="SAM" id="MobiDB-lite"/>
    </source>
</evidence>
<comment type="caution">
    <text evidence="2">The sequence shown here is derived from an EMBL/GenBank/DDBJ whole genome shotgun (WGS) entry which is preliminary data.</text>
</comment>